<organism evidence="1 2">
    <name type="scientific">Roseibium aestuarii</name>
    <dbReference type="NCBI Taxonomy" id="2600299"/>
    <lineage>
        <taxon>Bacteria</taxon>
        <taxon>Pseudomonadati</taxon>
        <taxon>Pseudomonadota</taxon>
        <taxon>Alphaproteobacteria</taxon>
        <taxon>Hyphomicrobiales</taxon>
        <taxon>Stappiaceae</taxon>
        <taxon>Roseibium</taxon>
    </lineage>
</organism>
<evidence type="ECO:0000313" key="2">
    <source>
        <dbReference type="Proteomes" id="UP001597327"/>
    </source>
</evidence>
<evidence type="ECO:0000313" key="1">
    <source>
        <dbReference type="EMBL" id="MFD1697514.1"/>
    </source>
</evidence>
<comment type="caution">
    <text evidence="1">The sequence shown here is derived from an EMBL/GenBank/DDBJ whole genome shotgun (WGS) entry which is preliminary data.</text>
</comment>
<dbReference type="Gene3D" id="3.30.160.150">
    <property type="entry name" value="Lipoprotein like domain"/>
    <property type="match status" value="1"/>
</dbReference>
<gene>
    <name evidence="1" type="ORF">ACFSC7_18505</name>
</gene>
<dbReference type="RefSeq" id="WP_149893306.1">
    <property type="nucleotide sequence ID" value="NZ_JBHUFA010000016.1"/>
</dbReference>
<evidence type="ECO:0008006" key="3">
    <source>
        <dbReference type="Google" id="ProtNLM"/>
    </source>
</evidence>
<reference evidence="2" key="1">
    <citation type="journal article" date="2019" name="Int. J. Syst. Evol. Microbiol.">
        <title>The Global Catalogue of Microorganisms (GCM) 10K type strain sequencing project: providing services to taxonomists for standard genome sequencing and annotation.</title>
        <authorList>
            <consortium name="The Broad Institute Genomics Platform"/>
            <consortium name="The Broad Institute Genome Sequencing Center for Infectious Disease"/>
            <person name="Wu L."/>
            <person name="Ma J."/>
        </authorList>
    </citation>
    <scope>NUCLEOTIDE SEQUENCE [LARGE SCALE GENOMIC DNA]</scope>
    <source>
        <strain evidence="2">JCM 3369</strain>
    </source>
</reference>
<accession>A0ABW4K0M4</accession>
<dbReference type="Proteomes" id="UP001597327">
    <property type="component" value="Unassembled WGS sequence"/>
</dbReference>
<protein>
    <recommendedName>
        <fullName evidence="3">LPS-assembly lipoprotein</fullName>
    </recommendedName>
</protein>
<proteinExistence type="predicted"/>
<keyword evidence="2" id="KW-1185">Reference proteome</keyword>
<name>A0ABW4K0M4_9HYPH</name>
<dbReference type="EMBL" id="JBHUFA010000016">
    <property type="protein sequence ID" value="MFD1697514.1"/>
    <property type="molecule type" value="Genomic_DNA"/>
</dbReference>
<sequence length="202" mass="21805">MSLPEAVRTARTRFETLTRRGASAPGLGVALCLALGLALTACQVRPLYGTAPSVGALDQSDTVQTHLASIEIDSISSSNGVDKDARRELYNELTFLFERGAGTPDKRYRLEILMDQATAEVGVEQLADVPAAYTMTVNTSFVLVDKETDTTLMTGKSFATASYDFSNQRFANIRAKRDAGQRAARVVAADIQARVAGYFATR</sequence>